<dbReference type="PANTHER" id="PTHR37467">
    <property type="entry name" value="EXPORTED CALCIUM-BINDING GLYCOPROTEIN-RELATED"/>
    <property type="match status" value="1"/>
</dbReference>
<dbReference type="SUPFAM" id="SSF46785">
    <property type="entry name" value="Winged helix' DNA-binding domain"/>
    <property type="match status" value="1"/>
</dbReference>
<comment type="subcellular location">
    <subcellularLocation>
        <location evidence="1">Secreted</location>
    </subcellularLocation>
</comment>
<dbReference type="InterPro" id="IPR059100">
    <property type="entry name" value="TSP3_bac"/>
</dbReference>
<evidence type="ECO:0000256" key="1">
    <source>
        <dbReference type="ARBA" id="ARBA00004613"/>
    </source>
</evidence>
<dbReference type="RefSeq" id="WP_129755360.1">
    <property type="nucleotide sequence ID" value="NZ_JAFKAA010000002.1"/>
</dbReference>
<proteinExistence type="predicted"/>
<dbReference type="Pfam" id="PF24034">
    <property type="entry name" value="DUF7343"/>
    <property type="match status" value="1"/>
</dbReference>
<accession>A0A482T6B8</accession>
<gene>
    <name evidence="7" type="ORF">ELS20_07540</name>
</gene>
<organism evidence="7 8">
    <name type="scientific">Haloarcula hispanica</name>
    <dbReference type="NCBI Taxonomy" id="51589"/>
    <lineage>
        <taxon>Archaea</taxon>
        <taxon>Methanobacteriati</taxon>
        <taxon>Methanobacteriota</taxon>
        <taxon>Stenosarchaea group</taxon>
        <taxon>Halobacteria</taxon>
        <taxon>Halobacteriales</taxon>
        <taxon>Haloarculaceae</taxon>
        <taxon>Haloarcula</taxon>
    </lineage>
</organism>
<dbReference type="AlphaFoldDB" id="A0A482T6B8"/>
<evidence type="ECO:0000256" key="2">
    <source>
        <dbReference type="ARBA" id="ARBA00022525"/>
    </source>
</evidence>
<feature type="region of interest" description="Disordered" evidence="5">
    <location>
        <begin position="152"/>
        <end position="379"/>
    </location>
</feature>
<feature type="compositionally biased region" description="Acidic residues" evidence="5">
    <location>
        <begin position="262"/>
        <end position="271"/>
    </location>
</feature>
<feature type="compositionally biased region" description="Basic and acidic residues" evidence="5">
    <location>
        <begin position="250"/>
        <end position="261"/>
    </location>
</feature>
<comment type="caution">
    <text evidence="7">The sequence shown here is derived from an EMBL/GenBank/DDBJ whole genome shotgun (WGS) entry which is preliminary data.</text>
</comment>
<dbReference type="PANTHER" id="PTHR37467:SF1">
    <property type="entry name" value="EXPORTED CALCIUM-BINDING GLYCOPROTEIN"/>
    <property type="match status" value="1"/>
</dbReference>
<dbReference type="PROSITE" id="PS00018">
    <property type="entry name" value="EF_HAND_1"/>
    <property type="match status" value="1"/>
</dbReference>
<reference evidence="7 8" key="1">
    <citation type="submission" date="2018-12" db="EMBL/GenBank/DDBJ databases">
        <title>Draft genome sequence of Haloarcula hispinica strain 18.1, an halophilic archaeon isolated from Chott El Jerid of Southern Tunisia.</title>
        <authorList>
            <person name="Najjari A."/>
            <person name="Ben Dhia O."/>
            <person name="Ferjani R."/>
            <person name="Mahjoubi M."/>
            <person name="Sghaier H."/>
            <person name="Elshahed M."/>
            <person name="Ouzari H.I."/>
            <person name="Cherid A."/>
            <person name="Youssef N."/>
        </authorList>
    </citation>
    <scope>NUCLEOTIDE SEQUENCE [LARGE SCALE GENOMIC DNA]</scope>
    <source>
        <strain evidence="7 8">18.1</strain>
    </source>
</reference>
<feature type="domain" description="DUF7343" evidence="6">
    <location>
        <begin position="486"/>
        <end position="544"/>
    </location>
</feature>
<evidence type="ECO:0000313" key="8">
    <source>
        <dbReference type="Proteomes" id="UP000293535"/>
    </source>
</evidence>
<evidence type="ECO:0000256" key="5">
    <source>
        <dbReference type="SAM" id="MobiDB-lite"/>
    </source>
</evidence>
<name>A0A482T6B8_HALHI</name>
<dbReference type="Gene3D" id="4.10.1080.10">
    <property type="entry name" value="TSP type-3 repeat"/>
    <property type="match status" value="2"/>
</dbReference>
<dbReference type="Pfam" id="PF18884">
    <property type="entry name" value="TSP3_bac"/>
    <property type="match status" value="10"/>
</dbReference>
<dbReference type="Proteomes" id="UP000293535">
    <property type="component" value="Unassembled WGS sequence"/>
</dbReference>
<dbReference type="InterPro" id="IPR036390">
    <property type="entry name" value="WH_DNA-bd_sf"/>
</dbReference>
<evidence type="ECO:0000313" key="7">
    <source>
        <dbReference type="EMBL" id="RYJ09872.1"/>
    </source>
</evidence>
<dbReference type="EMBL" id="RZIG01000002">
    <property type="protein sequence ID" value="RYJ09872.1"/>
    <property type="molecule type" value="Genomic_DNA"/>
</dbReference>
<dbReference type="InterPro" id="IPR053180">
    <property type="entry name" value="Ca-binding_acidic-repeat"/>
</dbReference>
<keyword evidence="2" id="KW-0964">Secreted</keyword>
<feature type="compositionally biased region" description="Polar residues" evidence="5">
    <location>
        <begin position="160"/>
        <end position="172"/>
    </location>
</feature>
<keyword evidence="4" id="KW-0106">Calcium</keyword>
<protein>
    <recommendedName>
        <fullName evidence="6">DUF7343 domain-containing protein</fullName>
    </recommendedName>
</protein>
<evidence type="ECO:0000256" key="4">
    <source>
        <dbReference type="ARBA" id="ARBA00022837"/>
    </source>
</evidence>
<dbReference type="GO" id="GO:0005509">
    <property type="term" value="F:calcium ion binding"/>
    <property type="evidence" value="ECO:0007669"/>
    <property type="project" value="InterPro"/>
</dbReference>
<dbReference type="InterPro" id="IPR028974">
    <property type="entry name" value="TSP_type-3_rpt"/>
</dbReference>
<evidence type="ECO:0000256" key="3">
    <source>
        <dbReference type="ARBA" id="ARBA00022729"/>
    </source>
</evidence>
<feature type="compositionally biased region" description="Low complexity" evidence="5">
    <location>
        <begin position="316"/>
        <end position="325"/>
    </location>
</feature>
<keyword evidence="3" id="KW-0732">Signal</keyword>
<dbReference type="InterPro" id="IPR018247">
    <property type="entry name" value="EF_Hand_1_Ca_BS"/>
</dbReference>
<evidence type="ECO:0000259" key="6">
    <source>
        <dbReference type="Pfam" id="PF24034"/>
    </source>
</evidence>
<sequence length="567" mass="59328">MRHRIVSGICALLLLLTVASVSVGVATAADAGQYAEYTAAGNETAPAIQSAEPTQAAADGPNGTAFVWERIDGERVSGYRIAVTVSSPQENLSVCARANGSATCTSVGPNGTAALTTPGTAGLDDLSISLSNTSSNTTLDRQSVSLQPIQRAGDIDDDGLNNSNEVSQGTNFTDADTDGDGLTDGAEVHQHGTDPAAEDTDEDGVADRTELQQGTDPRQSDTDGDGLSDERELSLGTNPTVADTDGDGLSDQREASGKTDPTDADTDDDGVLDGRELEIGTNPVQADTDADEVADGRELAIGTDPTVADTDGDGVTDGTELETGTAPTESDTDDDGLDDGKELAAGTSPTTADTDGDGLSDGREVSDLGTDPLAADSDGDFLTDRQEVAWGTNPNSMLTPVWVTSSLLGFLIGIGVAIAAIRRGWVTELSVAARLYIYRRLELDREIIEVNREIEATDRVAEADRADIDADTAAEAFEQADWELTPDARLVKLMLQVENGRMHQTDIVEATDWSKAKVSRLLSRMVDDDEVVKIRLGRENLICLERAKPAAANSPHAGDIKPPTPGG</sequence>
<dbReference type="InterPro" id="IPR055767">
    <property type="entry name" value="DUF7343"/>
</dbReference>